<proteinExistence type="predicted"/>
<dbReference type="AlphaFoldDB" id="A0A8F1SBN4"/>
<name>A0A8F1SBN4_9BACT</name>
<evidence type="ECO:0000313" key="2">
    <source>
        <dbReference type="Proteomes" id="UP000679129"/>
    </source>
</evidence>
<dbReference type="KEGG" id="mnd:KOY48_04520"/>
<dbReference type="Gene3D" id="3.40.50.2000">
    <property type="entry name" value="Glycogen Phosphorylase B"/>
    <property type="match status" value="1"/>
</dbReference>
<keyword evidence="2" id="KW-1185">Reference proteome</keyword>
<sequence>MGRALAIGSDASINIPIVGLEACGTSWEKDIANLKLLISTSDGGVADVQPIACLEVTGRNYEAEVSSLYVNMHKAAAILKNDQLLEKHIRHQLSNYLPIISGARMMKDYLKFIFPKPQIQPKKEPQIKRIPIQ</sequence>
<dbReference type="EMBL" id="CP076460">
    <property type="protein sequence ID" value="QWQ32111.1"/>
    <property type="molecule type" value="Genomic_DNA"/>
</dbReference>
<protein>
    <submittedName>
        <fullName evidence="1">Uncharacterized protein</fullName>
    </submittedName>
</protein>
<evidence type="ECO:0000313" key="1">
    <source>
        <dbReference type="EMBL" id="QWQ32111.1"/>
    </source>
</evidence>
<dbReference type="SUPFAM" id="SSF53756">
    <property type="entry name" value="UDP-Glycosyltransferase/glycogen phosphorylase"/>
    <property type="match status" value="1"/>
</dbReference>
<gene>
    <name evidence="1" type="ORF">KOY48_04520</name>
</gene>
<accession>A0A8F1SBN4</accession>
<organism evidence="1 2">
    <name type="scientific">Candidatus Minimicrobia naudis</name>
    <dbReference type="NCBI Taxonomy" id="2841263"/>
    <lineage>
        <taxon>Bacteria</taxon>
        <taxon>Candidatus Saccharimonadota</taxon>
        <taxon>Candidatus Saccharimonadota incertae sedis</taxon>
        <taxon>Candidatus Minimicrobia</taxon>
    </lineage>
</organism>
<reference evidence="1" key="1">
    <citation type="submission" date="2021-06" db="EMBL/GenBank/DDBJ databases">
        <title>An adapted protocol for Saccharibacteria cultivation: two new species join this phylum of Candidate Phyla Radiations.</title>
        <authorList>
            <person name="Ibrahim A."/>
            <person name="Maatouk M."/>
            <person name="Zgheib R."/>
            <person name="Haddad G."/>
            <person name="Bou Khalil J."/>
            <person name="Raoult D."/>
            <person name="Bittar F."/>
        </authorList>
    </citation>
    <scope>NUCLEOTIDE SEQUENCE</scope>
    <source>
        <strain evidence="1">IHU1</strain>
    </source>
</reference>
<dbReference type="Proteomes" id="UP000679129">
    <property type="component" value="Chromosome"/>
</dbReference>